<accession>A0ABS8USJ8</accession>
<reference evidence="1 2" key="1">
    <citation type="journal article" date="2021" name="BMC Genomics">
        <title>Datura genome reveals duplications of psychoactive alkaloid biosynthetic genes and high mutation rate following tissue culture.</title>
        <authorList>
            <person name="Rajewski A."/>
            <person name="Carter-House D."/>
            <person name="Stajich J."/>
            <person name="Litt A."/>
        </authorList>
    </citation>
    <scope>NUCLEOTIDE SEQUENCE [LARGE SCALE GENOMIC DNA]</scope>
    <source>
        <strain evidence="1">AR-01</strain>
    </source>
</reference>
<evidence type="ECO:0000313" key="1">
    <source>
        <dbReference type="EMBL" id="MCD9637826.1"/>
    </source>
</evidence>
<dbReference type="Proteomes" id="UP000823775">
    <property type="component" value="Unassembled WGS sequence"/>
</dbReference>
<sequence>MKEMNEELISKVKKIKEMEIMVAYNDSEIIDMMENSTVIEMEEESAFTVKELEEQSAFTVKKMKDMEAEPMENSREKEIKVENLETFHDKLP</sequence>
<proteinExistence type="predicted"/>
<comment type="caution">
    <text evidence="1">The sequence shown here is derived from an EMBL/GenBank/DDBJ whole genome shotgun (WGS) entry which is preliminary data.</text>
</comment>
<protein>
    <submittedName>
        <fullName evidence="1">Uncharacterized protein</fullName>
    </submittedName>
</protein>
<gene>
    <name evidence="1" type="ORF">HAX54_021332</name>
</gene>
<keyword evidence="2" id="KW-1185">Reference proteome</keyword>
<name>A0ABS8USJ8_DATST</name>
<evidence type="ECO:0000313" key="2">
    <source>
        <dbReference type="Proteomes" id="UP000823775"/>
    </source>
</evidence>
<dbReference type="EMBL" id="JACEIK010002566">
    <property type="protein sequence ID" value="MCD9637826.1"/>
    <property type="molecule type" value="Genomic_DNA"/>
</dbReference>
<organism evidence="1 2">
    <name type="scientific">Datura stramonium</name>
    <name type="common">Jimsonweed</name>
    <name type="synonym">Common thornapple</name>
    <dbReference type="NCBI Taxonomy" id="4076"/>
    <lineage>
        <taxon>Eukaryota</taxon>
        <taxon>Viridiplantae</taxon>
        <taxon>Streptophyta</taxon>
        <taxon>Embryophyta</taxon>
        <taxon>Tracheophyta</taxon>
        <taxon>Spermatophyta</taxon>
        <taxon>Magnoliopsida</taxon>
        <taxon>eudicotyledons</taxon>
        <taxon>Gunneridae</taxon>
        <taxon>Pentapetalae</taxon>
        <taxon>asterids</taxon>
        <taxon>lamiids</taxon>
        <taxon>Solanales</taxon>
        <taxon>Solanaceae</taxon>
        <taxon>Solanoideae</taxon>
        <taxon>Datureae</taxon>
        <taxon>Datura</taxon>
    </lineage>
</organism>